<dbReference type="Pfam" id="PF01042">
    <property type="entry name" value="Ribonuc_L-PSP"/>
    <property type="match status" value="1"/>
</dbReference>
<dbReference type="Gene3D" id="3.30.1330.40">
    <property type="entry name" value="RutC-like"/>
    <property type="match status" value="1"/>
</dbReference>
<dbReference type="Proteomes" id="UP000189229">
    <property type="component" value="Unassembled WGS sequence"/>
</dbReference>
<dbReference type="EMBL" id="MVBM01000001">
    <property type="protein sequence ID" value="OOK82613.1"/>
    <property type="molecule type" value="Genomic_DNA"/>
</dbReference>
<dbReference type="PANTHER" id="PTHR43857:SF1">
    <property type="entry name" value="YJGH FAMILY PROTEIN"/>
    <property type="match status" value="1"/>
</dbReference>
<organism evidence="1 2">
    <name type="scientific">Mycobacterium kansasii</name>
    <dbReference type="NCBI Taxonomy" id="1768"/>
    <lineage>
        <taxon>Bacteria</taxon>
        <taxon>Bacillati</taxon>
        <taxon>Actinomycetota</taxon>
        <taxon>Actinomycetes</taxon>
        <taxon>Mycobacteriales</taxon>
        <taxon>Mycobacteriaceae</taxon>
        <taxon>Mycobacterium</taxon>
    </lineage>
</organism>
<dbReference type="AlphaFoldDB" id="A0A1V3XTP1"/>
<dbReference type="InterPro" id="IPR006175">
    <property type="entry name" value="YjgF/YER057c/UK114"/>
</dbReference>
<name>A0A1V3XTP1_MYCKA</name>
<evidence type="ECO:0000313" key="1">
    <source>
        <dbReference type="EMBL" id="OOK82613.1"/>
    </source>
</evidence>
<dbReference type="SUPFAM" id="SSF55298">
    <property type="entry name" value="YjgF-like"/>
    <property type="match status" value="1"/>
</dbReference>
<reference evidence="1 2" key="1">
    <citation type="submission" date="2017-02" db="EMBL/GenBank/DDBJ databases">
        <title>Complete genome sequences of Mycobacterium kansasii strains isolated from rhesus macaques.</title>
        <authorList>
            <person name="Panda A."/>
            <person name="Nagaraj S."/>
            <person name="Zhao X."/>
            <person name="Tettelin H."/>
            <person name="Detolla L.J."/>
        </authorList>
    </citation>
    <scope>NUCLEOTIDE SEQUENCE [LARGE SCALE GENOMIC DNA]</scope>
    <source>
        <strain evidence="1 2">11-3813</strain>
    </source>
</reference>
<accession>A0A1V3XTP1</accession>
<evidence type="ECO:0000313" key="2">
    <source>
        <dbReference type="Proteomes" id="UP000189229"/>
    </source>
</evidence>
<gene>
    <name evidence="1" type="ORF">BZL30_0271</name>
</gene>
<dbReference type="InterPro" id="IPR035959">
    <property type="entry name" value="RutC-like_sf"/>
</dbReference>
<protein>
    <submittedName>
        <fullName evidence="1">Endoribonuclease L-PSP family protein</fullName>
    </submittedName>
</protein>
<comment type="caution">
    <text evidence="1">The sequence shown here is derived from an EMBL/GenBank/DDBJ whole genome shotgun (WGS) entry which is preliminary data.</text>
</comment>
<dbReference type="PANTHER" id="PTHR43857">
    <property type="entry name" value="BLR7761 PROTEIN"/>
    <property type="match status" value="1"/>
</dbReference>
<proteinExistence type="predicted"/>
<sequence>MTDISRWREVGDVHAQVFGGIRPAATMVEVSALIAPGLLVEIEADAYVDA</sequence>